<dbReference type="AlphaFoldDB" id="H0R6G7"/>
<organism evidence="1 2">
    <name type="scientific">Gordonia effusa NBRC 100432</name>
    <dbReference type="NCBI Taxonomy" id="1077974"/>
    <lineage>
        <taxon>Bacteria</taxon>
        <taxon>Bacillati</taxon>
        <taxon>Actinomycetota</taxon>
        <taxon>Actinomycetes</taxon>
        <taxon>Mycobacteriales</taxon>
        <taxon>Gordoniaceae</taxon>
        <taxon>Gordonia</taxon>
    </lineage>
</organism>
<accession>H0R6G7</accession>
<dbReference type="EMBL" id="BAEH01000123">
    <property type="protein sequence ID" value="GAB20668.1"/>
    <property type="molecule type" value="Genomic_DNA"/>
</dbReference>
<evidence type="ECO:0000313" key="2">
    <source>
        <dbReference type="Proteomes" id="UP000035034"/>
    </source>
</evidence>
<dbReference type="Proteomes" id="UP000035034">
    <property type="component" value="Unassembled WGS sequence"/>
</dbReference>
<keyword evidence="2" id="KW-1185">Reference proteome</keyword>
<comment type="caution">
    <text evidence="1">The sequence shown here is derived from an EMBL/GenBank/DDBJ whole genome shotgun (WGS) entry which is preliminary data.</text>
</comment>
<name>H0R6G7_9ACTN</name>
<sequence>MVVPLGLGGIVCPARAGMFPTIAPGIGARLSLPRASGDVPYLVWLPESTKGSAPRERGCSPVRHNDLVIVEVCPARAGMFLEILVDLRHADSLPRASGDVPSNLSATHMA</sequence>
<reference evidence="1 2" key="1">
    <citation type="submission" date="2011-12" db="EMBL/GenBank/DDBJ databases">
        <title>Whole genome shotgun sequence of Gordonia effusa NBRC 100432.</title>
        <authorList>
            <person name="Yoshida I."/>
            <person name="Takarada H."/>
            <person name="Hosoyama A."/>
            <person name="Tsuchikane K."/>
            <person name="Katsumata H."/>
            <person name="Yamazaki S."/>
            <person name="Fujita N."/>
        </authorList>
    </citation>
    <scope>NUCLEOTIDE SEQUENCE [LARGE SCALE GENOMIC DNA]</scope>
    <source>
        <strain evidence="1 2">NBRC 100432</strain>
    </source>
</reference>
<proteinExistence type="predicted"/>
<protein>
    <submittedName>
        <fullName evidence="1">Uncharacterized protein</fullName>
    </submittedName>
</protein>
<evidence type="ECO:0000313" key="1">
    <source>
        <dbReference type="EMBL" id="GAB20668.1"/>
    </source>
</evidence>
<dbReference type="AntiFam" id="ANF00057">
    <property type="entry name" value="Translation of E. coli type CRISPR repeat"/>
</dbReference>
<gene>
    <name evidence="1" type="ORF">GOEFS_123_00010</name>
</gene>